<dbReference type="PANTHER" id="PTHR22748:SF11">
    <property type="entry name" value="OS07G0184032 PROTEIN"/>
    <property type="match status" value="1"/>
</dbReference>
<dbReference type="PANTHER" id="PTHR22748">
    <property type="entry name" value="AP ENDONUCLEASE"/>
    <property type="match status" value="1"/>
</dbReference>
<evidence type="ECO:0000256" key="4">
    <source>
        <dbReference type="ARBA" id="ARBA00022801"/>
    </source>
</evidence>
<comment type="caution">
    <text evidence="7">The sequence shown here is derived from an EMBL/GenBank/DDBJ whole genome shotgun (WGS) entry which is preliminary data.</text>
</comment>
<dbReference type="InterPro" id="IPR004808">
    <property type="entry name" value="AP_endonuc_1"/>
</dbReference>
<dbReference type="GO" id="GO:0008081">
    <property type="term" value="F:phosphoric diester hydrolase activity"/>
    <property type="evidence" value="ECO:0007669"/>
    <property type="project" value="TreeGrafter"/>
</dbReference>
<gene>
    <name evidence="7" type="ORF">HRI_000666500</name>
</gene>
<organism evidence="7 8">
    <name type="scientific">Hibiscus trionum</name>
    <name type="common">Flower of an hour</name>
    <dbReference type="NCBI Taxonomy" id="183268"/>
    <lineage>
        <taxon>Eukaryota</taxon>
        <taxon>Viridiplantae</taxon>
        <taxon>Streptophyta</taxon>
        <taxon>Embryophyta</taxon>
        <taxon>Tracheophyta</taxon>
        <taxon>Spermatophyta</taxon>
        <taxon>Magnoliopsida</taxon>
        <taxon>eudicotyledons</taxon>
        <taxon>Gunneridae</taxon>
        <taxon>Pentapetalae</taxon>
        <taxon>rosids</taxon>
        <taxon>malvids</taxon>
        <taxon>Malvales</taxon>
        <taxon>Malvaceae</taxon>
        <taxon>Malvoideae</taxon>
        <taxon>Hibiscus</taxon>
    </lineage>
</organism>
<keyword evidence="8" id="KW-1185">Reference proteome</keyword>
<keyword evidence="3" id="KW-0479">Metal-binding</keyword>
<accession>A0A9W7H3G1</accession>
<dbReference type="EMBL" id="BSYR01000007">
    <property type="protein sequence ID" value="GMI69972.1"/>
    <property type="molecule type" value="Genomic_DNA"/>
</dbReference>
<evidence type="ECO:0000256" key="3">
    <source>
        <dbReference type="ARBA" id="ARBA00022723"/>
    </source>
</evidence>
<comment type="cofactor">
    <cofactor evidence="1">
        <name>Mg(2+)</name>
        <dbReference type="ChEBI" id="CHEBI:18420"/>
    </cofactor>
</comment>
<protein>
    <recommendedName>
        <fullName evidence="6">Endonuclease/exonuclease/phosphatase domain-containing protein</fullName>
    </recommendedName>
</protein>
<dbReference type="GO" id="GO:0008311">
    <property type="term" value="F:double-stranded DNA 3'-5' DNA exonuclease activity"/>
    <property type="evidence" value="ECO:0007669"/>
    <property type="project" value="TreeGrafter"/>
</dbReference>
<keyword evidence="5" id="KW-0460">Magnesium</keyword>
<dbReference type="Gene3D" id="3.60.10.10">
    <property type="entry name" value="Endonuclease/exonuclease/phosphatase"/>
    <property type="match status" value="1"/>
</dbReference>
<evidence type="ECO:0000259" key="6">
    <source>
        <dbReference type="Pfam" id="PF03372"/>
    </source>
</evidence>
<dbReference type="GO" id="GO:0006284">
    <property type="term" value="P:base-excision repair"/>
    <property type="evidence" value="ECO:0007669"/>
    <property type="project" value="TreeGrafter"/>
</dbReference>
<keyword evidence="4" id="KW-0378">Hydrolase</keyword>
<reference evidence="7" key="1">
    <citation type="submission" date="2023-05" db="EMBL/GenBank/DDBJ databases">
        <title>Genome and transcriptome analyses reveal genes involved in the formation of fine ridges on petal epidermal cells in Hibiscus trionum.</title>
        <authorList>
            <person name="Koshimizu S."/>
            <person name="Masuda S."/>
            <person name="Ishii T."/>
            <person name="Shirasu K."/>
            <person name="Hoshino A."/>
            <person name="Arita M."/>
        </authorList>
    </citation>
    <scope>NUCLEOTIDE SEQUENCE</scope>
    <source>
        <strain evidence="7">Hamamatsu line</strain>
    </source>
</reference>
<dbReference type="GO" id="GO:0046872">
    <property type="term" value="F:metal ion binding"/>
    <property type="evidence" value="ECO:0007669"/>
    <property type="project" value="UniProtKB-KW"/>
</dbReference>
<proteinExistence type="inferred from homology"/>
<feature type="domain" description="Endonuclease/exonuclease/phosphatase" evidence="6">
    <location>
        <begin position="4"/>
        <end position="152"/>
    </location>
</feature>
<dbReference type="InterPro" id="IPR036691">
    <property type="entry name" value="Endo/exonu/phosph_ase_sf"/>
</dbReference>
<dbReference type="InterPro" id="IPR005135">
    <property type="entry name" value="Endo/exonuclease/phosphatase"/>
</dbReference>
<evidence type="ECO:0000313" key="7">
    <source>
        <dbReference type="EMBL" id="GMI69972.1"/>
    </source>
</evidence>
<evidence type="ECO:0000256" key="2">
    <source>
        <dbReference type="ARBA" id="ARBA00007092"/>
    </source>
</evidence>
<sequence>MRLLSWNVRGLGSLVKRRRVGEVIRKHRFDMALLQESKLKELIPSMVAGMWYSDGFEFSFSPSVGASGGILAIWEGDRFVLESVEIERHFVMLHGRWKHEDMVCCFMVVYAPCEVSEQEGLWLRLVTAIDSYSGPWCVVGDFNAVLRPSERAGCSSLSRGMTSFVSFVNDACLIDFPLRGKL</sequence>
<dbReference type="GO" id="GO:0003906">
    <property type="term" value="F:DNA-(apurinic or apyrimidinic site) endonuclease activity"/>
    <property type="evidence" value="ECO:0007669"/>
    <property type="project" value="TreeGrafter"/>
</dbReference>
<name>A0A9W7H3G1_HIBTR</name>
<dbReference type="GO" id="GO:0005634">
    <property type="term" value="C:nucleus"/>
    <property type="evidence" value="ECO:0007669"/>
    <property type="project" value="TreeGrafter"/>
</dbReference>
<evidence type="ECO:0000313" key="8">
    <source>
        <dbReference type="Proteomes" id="UP001165190"/>
    </source>
</evidence>
<dbReference type="Proteomes" id="UP001165190">
    <property type="component" value="Unassembled WGS sequence"/>
</dbReference>
<dbReference type="OrthoDB" id="1881450at2759"/>
<comment type="similarity">
    <text evidence="2">Belongs to the DNA repair enzymes AP/ExoA family.</text>
</comment>
<dbReference type="Pfam" id="PF03372">
    <property type="entry name" value="Exo_endo_phos"/>
    <property type="match status" value="1"/>
</dbReference>
<evidence type="ECO:0000256" key="5">
    <source>
        <dbReference type="ARBA" id="ARBA00022842"/>
    </source>
</evidence>
<dbReference type="SUPFAM" id="SSF56219">
    <property type="entry name" value="DNase I-like"/>
    <property type="match status" value="1"/>
</dbReference>
<dbReference type="AlphaFoldDB" id="A0A9W7H3G1"/>
<evidence type="ECO:0000256" key="1">
    <source>
        <dbReference type="ARBA" id="ARBA00001946"/>
    </source>
</evidence>